<feature type="transmembrane region" description="Helical" evidence="1">
    <location>
        <begin position="66"/>
        <end position="82"/>
    </location>
</feature>
<dbReference type="KEGG" id="aer:AERYTH_14890"/>
<reference evidence="2 3" key="1">
    <citation type="journal article" date="1991" name="Int. J. Syst. Bacteriol.">
        <title>Description of the erythromycin-producing bacterium Arthrobacter sp. strain NRRL B-3381 as Aeromicrobium erythreum gen. nov., sp. nov.</title>
        <authorList>
            <person name="Miller E.S."/>
            <person name="Woese C.R."/>
            <person name="Brenner S."/>
        </authorList>
    </citation>
    <scope>NUCLEOTIDE SEQUENCE [LARGE SCALE GENOMIC DNA]</scope>
    <source>
        <strain evidence="2 3">AR18</strain>
    </source>
</reference>
<dbReference type="AlphaFoldDB" id="A0A0U4CS05"/>
<keyword evidence="1" id="KW-1133">Transmembrane helix</keyword>
<accession>A0A0U4CS05</accession>
<keyword evidence="1" id="KW-0812">Transmembrane</keyword>
<keyword evidence="1" id="KW-0472">Membrane</keyword>
<evidence type="ECO:0000313" key="2">
    <source>
        <dbReference type="EMBL" id="ALX05894.1"/>
    </source>
</evidence>
<dbReference type="STRING" id="2041.AERYTH_14890"/>
<sequence length="83" mass="8436">MKKKEILMEENAPAHGLPVVLSVLLSLAALLLGWRGDIGVAWAVVAVLLAGAAPALALLPHGRWPSVLALLGSVVTLALAVAA</sequence>
<organism evidence="2 3">
    <name type="scientific">Aeromicrobium erythreum</name>
    <dbReference type="NCBI Taxonomy" id="2041"/>
    <lineage>
        <taxon>Bacteria</taxon>
        <taxon>Bacillati</taxon>
        <taxon>Actinomycetota</taxon>
        <taxon>Actinomycetes</taxon>
        <taxon>Propionibacteriales</taxon>
        <taxon>Nocardioidaceae</taxon>
        <taxon>Aeromicrobium</taxon>
    </lineage>
</organism>
<keyword evidence="3" id="KW-1185">Reference proteome</keyword>
<evidence type="ECO:0000256" key="1">
    <source>
        <dbReference type="SAM" id="Phobius"/>
    </source>
</evidence>
<protein>
    <submittedName>
        <fullName evidence="2">Uncharacterized protein</fullName>
    </submittedName>
</protein>
<evidence type="ECO:0000313" key="3">
    <source>
        <dbReference type="Proteomes" id="UP000067689"/>
    </source>
</evidence>
<dbReference type="EMBL" id="CP011502">
    <property type="protein sequence ID" value="ALX05894.1"/>
    <property type="molecule type" value="Genomic_DNA"/>
</dbReference>
<dbReference type="Proteomes" id="UP000067689">
    <property type="component" value="Chromosome"/>
</dbReference>
<feature type="transmembrane region" description="Helical" evidence="1">
    <location>
        <begin position="40"/>
        <end position="59"/>
    </location>
</feature>
<gene>
    <name evidence="2" type="ORF">AERYTH_14890</name>
</gene>
<proteinExistence type="predicted"/>
<feature type="transmembrane region" description="Helical" evidence="1">
    <location>
        <begin position="12"/>
        <end position="34"/>
    </location>
</feature>
<dbReference type="PATRIC" id="fig|2041.4.peg.3111"/>
<name>A0A0U4CS05_9ACTN</name>